<dbReference type="InterPro" id="IPR000835">
    <property type="entry name" value="HTH_MarR-typ"/>
</dbReference>
<evidence type="ECO:0000256" key="1">
    <source>
        <dbReference type="ARBA" id="ARBA00022679"/>
    </source>
</evidence>
<dbReference type="SUPFAM" id="SSF46785">
    <property type="entry name" value="Winged helix' DNA-binding domain"/>
    <property type="match status" value="1"/>
</dbReference>
<sequence>MDFFDRTGKMAIGSRLRLLTDRITADAADIYRLYGNDFKPKWFPVFFVLADGEAKTVTSIAHEIGHSHPSVSNIVKDMKAHGLIADNTEHSDGRCNLVRLSEKGIGMAASIRETCDDVEKAIDSVCREAAHDLWRAIDEWERLIAEKSLLQRVKEARKIREKADIAVIPYEPCHKELFKSLNEDWIKQHWEVEPHDLDYLDHPQEYIIDKGGFIFVATYKGTPVGVCALCKMDDPKYDYELAKLAVCSEAQGKGIGTILCKAAIEKAKETGAKALFLESNTLLRPAIHTYRKLGFRELAEYHPAYERGNIQMELILK</sequence>
<dbReference type="Pfam" id="PF12802">
    <property type="entry name" value="MarR_2"/>
    <property type="match status" value="1"/>
</dbReference>
<proteinExistence type="predicted"/>
<dbReference type="PANTHER" id="PTHR13947:SF37">
    <property type="entry name" value="LD18367P"/>
    <property type="match status" value="1"/>
</dbReference>
<dbReference type="PROSITE" id="PS51186">
    <property type="entry name" value="GNAT"/>
    <property type="match status" value="1"/>
</dbReference>
<dbReference type="InterPro" id="IPR016181">
    <property type="entry name" value="Acyl_CoA_acyltransferase"/>
</dbReference>
<feature type="domain" description="N-acetyltransferase" evidence="2">
    <location>
        <begin position="176"/>
        <end position="317"/>
    </location>
</feature>
<evidence type="ECO:0000259" key="2">
    <source>
        <dbReference type="PROSITE" id="PS51186"/>
    </source>
</evidence>
<evidence type="ECO:0000313" key="3">
    <source>
        <dbReference type="EMBL" id="VYT69850.1"/>
    </source>
</evidence>
<reference evidence="3" key="1">
    <citation type="submission" date="2019-11" db="EMBL/GenBank/DDBJ databases">
        <authorList>
            <person name="Feng L."/>
        </authorList>
    </citation>
    <scope>NUCLEOTIDE SEQUENCE</scope>
    <source>
        <strain evidence="3">PclaraLFYP37</strain>
    </source>
</reference>
<dbReference type="InterPro" id="IPR000182">
    <property type="entry name" value="GNAT_dom"/>
</dbReference>
<dbReference type="CDD" id="cd04301">
    <property type="entry name" value="NAT_SF"/>
    <property type="match status" value="1"/>
</dbReference>
<dbReference type="EMBL" id="CACRUT010000005">
    <property type="protein sequence ID" value="VYT69850.1"/>
    <property type="molecule type" value="Genomic_DNA"/>
</dbReference>
<accession>A0A6N2YWB4</accession>
<dbReference type="GO" id="GO:0003700">
    <property type="term" value="F:DNA-binding transcription factor activity"/>
    <property type="evidence" value="ECO:0007669"/>
    <property type="project" value="InterPro"/>
</dbReference>
<dbReference type="InterPro" id="IPR036388">
    <property type="entry name" value="WH-like_DNA-bd_sf"/>
</dbReference>
<name>A0A6N2YWB4_9BACT</name>
<dbReference type="Gene3D" id="1.10.10.10">
    <property type="entry name" value="Winged helix-like DNA-binding domain superfamily/Winged helix DNA-binding domain"/>
    <property type="match status" value="1"/>
</dbReference>
<dbReference type="InterPro" id="IPR036390">
    <property type="entry name" value="WH_DNA-bd_sf"/>
</dbReference>
<dbReference type="GO" id="GO:0008080">
    <property type="term" value="F:N-acetyltransferase activity"/>
    <property type="evidence" value="ECO:0007669"/>
    <property type="project" value="InterPro"/>
</dbReference>
<organism evidence="3">
    <name type="scientific">Paraprevotella clara</name>
    <dbReference type="NCBI Taxonomy" id="454154"/>
    <lineage>
        <taxon>Bacteria</taxon>
        <taxon>Pseudomonadati</taxon>
        <taxon>Bacteroidota</taxon>
        <taxon>Bacteroidia</taxon>
        <taxon>Bacteroidales</taxon>
        <taxon>Prevotellaceae</taxon>
        <taxon>Paraprevotella</taxon>
    </lineage>
</organism>
<protein>
    <submittedName>
        <fullName evidence="3">Acetyltransferase (GNAT) family protein</fullName>
    </submittedName>
</protein>
<dbReference type="InterPro" id="IPR050769">
    <property type="entry name" value="NAT_camello-type"/>
</dbReference>
<dbReference type="Pfam" id="PF00583">
    <property type="entry name" value="Acetyltransf_1"/>
    <property type="match status" value="1"/>
</dbReference>
<dbReference type="SUPFAM" id="SSF55729">
    <property type="entry name" value="Acyl-CoA N-acyltransferases (Nat)"/>
    <property type="match status" value="1"/>
</dbReference>
<dbReference type="AlphaFoldDB" id="A0A6N2YWB4"/>
<keyword evidence="1 3" id="KW-0808">Transferase</keyword>
<dbReference type="RefSeq" id="WP_412990692.1">
    <property type="nucleotide sequence ID" value="NZ_CACRUT010000005.1"/>
</dbReference>
<gene>
    <name evidence="3" type="ORF">PCLFYP37_00899</name>
</gene>
<dbReference type="PANTHER" id="PTHR13947">
    <property type="entry name" value="GNAT FAMILY N-ACETYLTRANSFERASE"/>
    <property type="match status" value="1"/>
</dbReference>
<dbReference type="Gene3D" id="3.40.630.30">
    <property type="match status" value="1"/>
</dbReference>